<feature type="compositionally biased region" description="Low complexity" evidence="1">
    <location>
        <begin position="1"/>
        <end position="11"/>
    </location>
</feature>
<reference evidence="2 3" key="1">
    <citation type="submission" date="2014-12" db="EMBL/GenBank/DDBJ databases">
        <title>Frankia sp. BMG5.1 draft genome.</title>
        <authorList>
            <person name="Gtari M."/>
            <person name="Ghodhbane-Gtari F."/>
            <person name="Nouioui I."/>
            <person name="Ktari A."/>
            <person name="Hezbri K."/>
            <person name="Mimouni W."/>
            <person name="Sbissi I."/>
            <person name="Ayari A."/>
            <person name="Yamanaka T."/>
            <person name="Normand P."/>
            <person name="Tisa L.S."/>
            <person name="Boudabous A."/>
        </authorList>
    </citation>
    <scope>NUCLEOTIDE SEQUENCE [LARGE SCALE GENOMIC DNA]</scope>
    <source>
        <strain evidence="2 3">BMG5.1</strain>
    </source>
</reference>
<dbReference type="EMBL" id="JWIO01000032">
    <property type="protein sequence ID" value="KLL10446.1"/>
    <property type="molecule type" value="Genomic_DNA"/>
</dbReference>
<name>A0ABR5F154_9ACTN</name>
<evidence type="ECO:0000256" key="1">
    <source>
        <dbReference type="SAM" id="MobiDB-lite"/>
    </source>
</evidence>
<evidence type="ECO:0000313" key="2">
    <source>
        <dbReference type="EMBL" id="KLL10446.1"/>
    </source>
</evidence>
<proteinExistence type="predicted"/>
<keyword evidence="3" id="KW-1185">Reference proteome</keyword>
<accession>A0ABR5F154</accession>
<evidence type="ECO:0000313" key="3">
    <source>
        <dbReference type="Proteomes" id="UP000035425"/>
    </source>
</evidence>
<sequence length="85" mass="8700">MAAGAQAAAVPEVDDPVDDVDDGDDDEFVEVEELDVLDEPSVEPPAAAPAPTASLPDVPAPASLPVLSFALSRTPLLPPDRLSVL</sequence>
<feature type="compositionally biased region" description="Acidic residues" evidence="1">
    <location>
        <begin position="12"/>
        <end position="24"/>
    </location>
</feature>
<feature type="region of interest" description="Disordered" evidence="1">
    <location>
        <begin position="1"/>
        <end position="24"/>
    </location>
</feature>
<comment type="caution">
    <text evidence="2">The sequence shown here is derived from an EMBL/GenBank/DDBJ whole genome shotgun (WGS) entry which is preliminary data.</text>
</comment>
<organism evidence="2 3">
    <name type="scientific">Protofrankia coriariae</name>
    <dbReference type="NCBI Taxonomy" id="1562887"/>
    <lineage>
        <taxon>Bacteria</taxon>
        <taxon>Bacillati</taxon>
        <taxon>Actinomycetota</taxon>
        <taxon>Actinomycetes</taxon>
        <taxon>Frankiales</taxon>
        <taxon>Frankiaceae</taxon>
        <taxon>Protofrankia</taxon>
    </lineage>
</organism>
<gene>
    <name evidence="2" type="ORF">FrCorBMG51_17860</name>
</gene>
<protein>
    <submittedName>
        <fullName evidence="2">Uncharacterized protein</fullName>
    </submittedName>
</protein>
<dbReference type="Proteomes" id="UP000035425">
    <property type="component" value="Unassembled WGS sequence"/>
</dbReference>
<feature type="region of interest" description="Disordered" evidence="1">
    <location>
        <begin position="36"/>
        <end position="59"/>
    </location>
</feature>